<protein>
    <submittedName>
        <fullName evidence="3">RpoD DNA-directed RNA polymerase, sigma subunit (Sigma70/sigma32)</fullName>
    </submittedName>
</protein>
<dbReference type="EMBL" id="LR796923">
    <property type="protein sequence ID" value="CAB4174690.1"/>
    <property type="molecule type" value="Genomic_DNA"/>
</dbReference>
<gene>
    <name evidence="3" type="ORF">UFOVP972_68</name>
</gene>
<name>A0A6J5PRX9_9CAUD</name>
<dbReference type="GO" id="GO:0000428">
    <property type="term" value="C:DNA-directed RNA polymerase complex"/>
    <property type="evidence" value="ECO:0007669"/>
    <property type="project" value="UniProtKB-KW"/>
</dbReference>
<evidence type="ECO:0000259" key="2">
    <source>
        <dbReference type="Pfam" id="PF04542"/>
    </source>
</evidence>
<dbReference type="InterPro" id="IPR036388">
    <property type="entry name" value="WH-like_DNA-bd_sf"/>
</dbReference>
<dbReference type="SUPFAM" id="SSF88946">
    <property type="entry name" value="Sigma2 domain of RNA polymerase sigma factors"/>
    <property type="match status" value="1"/>
</dbReference>
<dbReference type="PANTHER" id="PTHR30603">
    <property type="entry name" value="RNA POLYMERASE SIGMA FACTOR RPO"/>
    <property type="match status" value="1"/>
</dbReference>
<dbReference type="GO" id="GO:0006352">
    <property type="term" value="P:DNA-templated transcription initiation"/>
    <property type="evidence" value="ECO:0007669"/>
    <property type="project" value="InterPro"/>
</dbReference>
<dbReference type="PANTHER" id="PTHR30603:SF47">
    <property type="entry name" value="RNA POLYMERASE SIGMA FACTOR SIGD, CHLOROPLASTIC"/>
    <property type="match status" value="1"/>
</dbReference>
<keyword evidence="3" id="KW-0240">DNA-directed RNA polymerase</keyword>
<dbReference type="SUPFAM" id="SSF88659">
    <property type="entry name" value="Sigma3 and sigma4 domains of RNA polymerase sigma factors"/>
    <property type="match status" value="1"/>
</dbReference>
<dbReference type="InterPro" id="IPR013325">
    <property type="entry name" value="RNA_pol_sigma_r2"/>
</dbReference>
<dbReference type="Pfam" id="PF04542">
    <property type="entry name" value="Sigma70_r2"/>
    <property type="match status" value="1"/>
</dbReference>
<dbReference type="Pfam" id="PF00140">
    <property type="entry name" value="Sigma70_r1_2"/>
    <property type="match status" value="1"/>
</dbReference>
<evidence type="ECO:0000259" key="1">
    <source>
        <dbReference type="Pfam" id="PF00140"/>
    </source>
</evidence>
<dbReference type="InterPro" id="IPR009042">
    <property type="entry name" value="RNA_pol_sigma70_r1_2"/>
</dbReference>
<dbReference type="NCBIfam" id="TIGR02937">
    <property type="entry name" value="sigma70-ECF"/>
    <property type="match status" value="1"/>
</dbReference>
<organism evidence="3">
    <name type="scientific">uncultured Caudovirales phage</name>
    <dbReference type="NCBI Taxonomy" id="2100421"/>
    <lineage>
        <taxon>Viruses</taxon>
        <taxon>Duplodnaviria</taxon>
        <taxon>Heunggongvirae</taxon>
        <taxon>Uroviricota</taxon>
        <taxon>Caudoviricetes</taxon>
        <taxon>Peduoviridae</taxon>
        <taxon>Maltschvirus</taxon>
        <taxon>Maltschvirus maltsch</taxon>
    </lineage>
</organism>
<keyword evidence="3" id="KW-0804">Transcription</keyword>
<feature type="domain" description="RNA polymerase sigma-70 region 2" evidence="2">
    <location>
        <begin position="44"/>
        <end position="114"/>
    </location>
</feature>
<dbReference type="GO" id="GO:0003677">
    <property type="term" value="F:DNA binding"/>
    <property type="evidence" value="ECO:0007669"/>
    <property type="project" value="InterPro"/>
</dbReference>
<dbReference type="GO" id="GO:0016987">
    <property type="term" value="F:sigma factor activity"/>
    <property type="evidence" value="ECO:0007669"/>
    <property type="project" value="InterPro"/>
</dbReference>
<reference evidence="3" key="1">
    <citation type="submission" date="2020-05" db="EMBL/GenBank/DDBJ databases">
        <authorList>
            <person name="Chiriac C."/>
            <person name="Salcher M."/>
            <person name="Ghai R."/>
            <person name="Kavagutti S V."/>
        </authorList>
    </citation>
    <scope>NUCLEOTIDE SEQUENCE</scope>
</reference>
<dbReference type="Gene3D" id="1.20.120.1810">
    <property type="match status" value="1"/>
</dbReference>
<proteinExistence type="predicted"/>
<feature type="domain" description="RNA polymerase sigma-70 region 1.2" evidence="1">
    <location>
        <begin position="9"/>
        <end position="38"/>
    </location>
</feature>
<accession>A0A6J5PRX9</accession>
<dbReference type="Gene3D" id="1.10.10.10">
    <property type="entry name" value="Winged helix-like DNA-binding domain superfamily/Winged helix DNA-binding domain"/>
    <property type="match status" value="1"/>
</dbReference>
<dbReference type="InterPro" id="IPR014284">
    <property type="entry name" value="RNA_pol_sigma-70_dom"/>
</dbReference>
<dbReference type="InterPro" id="IPR007627">
    <property type="entry name" value="RNA_pol_sigma70_r2"/>
</dbReference>
<dbReference type="InterPro" id="IPR050239">
    <property type="entry name" value="Sigma-70_RNA_pol_init_factors"/>
</dbReference>
<dbReference type="InterPro" id="IPR013324">
    <property type="entry name" value="RNA_pol_sigma_r3/r4-like"/>
</dbReference>
<evidence type="ECO:0000313" key="3">
    <source>
        <dbReference type="EMBL" id="CAB4174690.1"/>
    </source>
</evidence>
<sequence>MTKRTENISRYFSEVSSIPILTSEEEFEIGMRAQQGDPEAIEKLISSNLRFVVSVAKQYSNPDASLDDLICQGNIGLCDAARQFDPTRGFKFISFAVWHIRKEILVYLNSNSRTVRVPQNILTDMSKIRKANEMIMQEEGRIGTAVELEERISQFSTKEIPADRIQKIIQAESKGIALEVTGIEDSLSPIDWLSSEINTTSLTDESDLARTVNLALSKLTLIQRDVVCRKMGLNGMEPEHFSTIARRYERTTEWARSLYVRCIRIMYVKLRTNQDIPNLLSDQEVWSK</sequence>